<organism evidence="1 2">
    <name type="scientific">Actinomadura verrucosospora</name>
    <dbReference type="NCBI Taxonomy" id="46165"/>
    <lineage>
        <taxon>Bacteria</taxon>
        <taxon>Bacillati</taxon>
        <taxon>Actinomycetota</taxon>
        <taxon>Actinomycetes</taxon>
        <taxon>Streptosporangiales</taxon>
        <taxon>Thermomonosporaceae</taxon>
        <taxon>Actinomadura</taxon>
    </lineage>
</organism>
<dbReference type="InterPro" id="IPR035903">
    <property type="entry name" value="HesB-like_dom_sf"/>
</dbReference>
<evidence type="ECO:0000313" key="1">
    <source>
        <dbReference type="EMBL" id="QKG19750.1"/>
    </source>
</evidence>
<dbReference type="RefSeq" id="WP_173093990.1">
    <property type="nucleotide sequence ID" value="NZ_CP053892.1"/>
</dbReference>
<dbReference type="EMBL" id="CP053892">
    <property type="protein sequence ID" value="QKG19750.1"/>
    <property type="molecule type" value="Genomic_DNA"/>
</dbReference>
<gene>
    <name evidence="1" type="ORF">ACTIVE_1386</name>
</gene>
<dbReference type="Proteomes" id="UP000501240">
    <property type="component" value="Chromosome"/>
</dbReference>
<accession>A0A7D3VQD3</accession>
<evidence type="ECO:0000313" key="2">
    <source>
        <dbReference type="Proteomes" id="UP000501240"/>
    </source>
</evidence>
<sequence length="91" mass="9496">MLIVTGTAASALRNLSCRPGSGMRIAPLDDDASLLAVSPAERPASTDEVVEAEGARLFLDSAAAAYLHDKVLDVRLDDQGAVSFLITAPTR</sequence>
<dbReference type="SUPFAM" id="SSF89360">
    <property type="entry name" value="HesB-like domain"/>
    <property type="match status" value="1"/>
</dbReference>
<reference evidence="1 2" key="1">
    <citation type="submission" date="2020-05" db="EMBL/GenBank/DDBJ databases">
        <title>Actinomadura verrucosospora NRRL-B18236 (PFL_A860) Genome sequencing and assembly.</title>
        <authorList>
            <person name="Samborskyy M."/>
        </authorList>
    </citation>
    <scope>NUCLEOTIDE SEQUENCE [LARGE SCALE GENOMIC DNA]</scope>
    <source>
        <strain evidence="1 2">NRRL:B18236</strain>
    </source>
</reference>
<proteinExistence type="predicted"/>
<protein>
    <submittedName>
        <fullName evidence="1">HesB/YadR/YfhF</fullName>
    </submittedName>
</protein>
<dbReference type="AlphaFoldDB" id="A0A7D3VQD3"/>
<keyword evidence="2" id="KW-1185">Reference proteome</keyword>
<name>A0A7D3VQD3_ACTVE</name>